<dbReference type="PANTHER" id="PTHR18934:SF99">
    <property type="entry name" value="ATP-DEPENDENT RNA HELICASE DHX37-RELATED"/>
    <property type="match status" value="1"/>
</dbReference>
<keyword evidence="3" id="KW-0547">Nucleotide-binding</keyword>
<keyword evidence="5" id="KW-0347">Helicase</keyword>
<keyword evidence="6" id="KW-0067">ATP-binding</keyword>
<dbReference type="InterPro" id="IPR011545">
    <property type="entry name" value="DEAD/DEAH_box_helicase_dom"/>
</dbReference>
<dbReference type="CDD" id="cd17917">
    <property type="entry name" value="DEXHc_RHA-like"/>
    <property type="match status" value="1"/>
</dbReference>
<dbReference type="GO" id="GO:0005524">
    <property type="term" value="F:ATP binding"/>
    <property type="evidence" value="ECO:0007669"/>
    <property type="project" value="UniProtKB-KW"/>
</dbReference>
<dbReference type="SMART" id="SM00490">
    <property type="entry name" value="HELICc"/>
    <property type="match status" value="1"/>
</dbReference>
<dbReference type="STRING" id="52247.A0A4T0WYH7"/>
<dbReference type="FunFam" id="3.40.50.300:FF:000615">
    <property type="entry name" value="pre-mRNA-splicing factor ATP-dependent RNA helicase DEAH7"/>
    <property type="match status" value="1"/>
</dbReference>
<name>A0A4T0WYH7_9ASCO</name>
<protein>
    <recommendedName>
        <fullName evidence="1">RNA helicase</fullName>
        <ecNumber evidence="1">3.6.4.13</ecNumber>
    </recommendedName>
</protein>
<evidence type="ECO:0000313" key="10">
    <source>
        <dbReference type="EMBL" id="TID19878.1"/>
    </source>
</evidence>
<dbReference type="PROSITE" id="PS51194">
    <property type="entry name" value="HELICASE_CTER"/>
    <property type="match status" value="1"/>
</dbReference>
<organism evidence="10 11">
    <name type="scientific">Pichia inconspicua</name>
    <dbReference type="NCBI Taxonomy" id="52247"/>
    <lineage>
        <taxon>Eukaryota</taxon>
        <taxon>Fungi</taxon>
        <taxon>Dikarya</taxon>
        <taxon>Ascomycota</taxon>
        <taxon>Saccharomycotina</taxon>
        <taxon>Pichiomycetes</taxon>
        <taxon>Pichiales</taxon>
        <taxon>Pichiaceae</taxon>
        <taxon>Pichia</taxon>
    </lineage>
</organism>
<feature type="domain" description="Helicase C-terminal" evidence="9">
    <location>
        <begin position="256"/>
        <end position="429"/>
    </location>
</feature>
<keyword evidence="4" id="KW-0378">Hydrolase</keyword>
<dbReference type="GO" id="GO:0016787">
    <property type="term" value="F:hydrolase activity"/>
    <property type="evidence" value="ECO:0007669"/>
    <property type="project" value="UniProtKB-KW"/>
</dbReference>
<dbReference type="InterPro" id="IPR007502">
    <property type="entry name" value="Helicase-assoc_dom"/>
</dbReference>
<dbReference type="InterPro" id="IPR048333">
    <property type="entry name" value="HA2_WH"/>
</dbReference>
<dbReference type="Pfam" id="PF00270">
    <property type="entry name" value="DEAD"/>
    <property type="match status" value="1"/>
</dbReference>
<accession>A0A4T0WYH7</accession>
<keyword evidence="2" id="KW-0507">mRNA processing</keyword>
<comment type="catalytic activity">
    <reaction evidence="7">
        <text>ATP + H2O = ADP + phosphate + H(+)</text>
        <dbReference type="Rhea" id="RHEA:13065"/>
        <dbReference type="ChEBI" id="CHEBI:15377"/>
        <dbReference type="ChEBI" id="CHEBI:15378"/>
        <dbReference type="ChEBI" id="CHEBI:30616"/>
        <dbReference type="ChEBI" id="CHEBI:43474"/>
        <dbReference type="ChEBI" id="CHEBI:456216"/>
        <dbReference type="EC" id="3.6.4.13"/>
    </reaction>
</comment>
<dbReference type="Pfam" id="PF00271">
    <property type="entry name" value="Helicase_C"/>
    <property type="match status" value="1"/>
</dbReference>
<dbReference type="FunFam" id="3.40.50.300:FF:000145">
    <property type="entry name" value="probable ATP-dependent RNA helicase DHX40"/>
    <property type="match status" value="1"/>
</dbReference>
<keyword evidence="11" id="KW-1185">Reference proteome</keyword>
<sequence length="771" mass="85606">MKRAGSNEESDLKRQKKEKYEMVFEHVVEEEEDETEDTVNYDILKLIEEEEEKEKSLIKLKQSLPIYAYRQKILDAIEQNPVIILVGETGCGKTTQVPQYLFEEGKRVCCTQPRRVAATSVAQRVAVEVGCKIGEEVGYAVRFDKKASKKSRIKYVTDGILVREFSEDNMLSKYDVIMVDEAHERTLNTDILLGLLKQLVSKRSDLRIIIASATIDADVFSNFFGGGTPIIRVPGRTFPVEVMYAKQEEADYVRAALSAVLQIHQKQGPGDILVFLTGQEEIETLVDSLDEACRRLNINNMRTLPLYAGLPTEEQALVFEPPLKGMRKVVVSTNIAETSVTIPGVVYVVDSGMAKNSIWDSSGRGQVLVVEPCARAAADQRKGRAGRVCPGKCYRLYTRKAYLEMRPSAVAEILRCDMSGVVLLLLELGIHNLLEFPLVEKPSIKSLASALDTLYALGAISTQGQLTERGQKIAKLPLGPIMGRCILEAVEMGPKVAQVICTVVGMLESSNSQEVWSSKRGPPPESISVIGGDMLTMYNLWVCWKKSGSSRGWCRDRGVAYRSLIAADRIRFQLLKMLHVDWDKNDISILEEIFSIKCVKALCAGLFLHKGTLSQTAPQVIYSTPHGPTTLPTRGRSTSSGLLLSSSTKRQMSSVIFYAPTKPLYNAAVDFYKSIGFKCSPNGVLTSNHANITIKLDPENAQSPEDIQHNIEILKSTTKDWRTLQSTIVMQSIPENVVPLRSYPNNINPTEIYTLDPLGTIIGFTSNDSTY</sequence>
<comment type="caution">
    <text evidence="10">The sequence shown here is derived from an EMBL/GenBank/DDBJ whole genome shotgun (WGS) entry which is preliminary data.</text>
</comment>
<dbReference type="Pfam" id="PF04408">
    <property type="entry name" value="WHD_HA2"/>
    <property type="match status" value="1"/>
</dbReference>
<dbReference type="PROSITE" id="PS51192">
    <property type="entry name" value="HELICASE_ATP_BIND_1"/>
    <property type="match status" value="1"/>
</dbReference>
<dbReference type="InterPro" id="IPR027417">
    <property type="entry name" value="P-loop_NTPase"/>
</dbReference>
<dbReference type="Gene3D" id="3.40.50.300">
    <property type="entry name" value="P-loop containing nucleotide triphosphate hydrolases"/>
    <property type="match status" value="2"/>
</dbReference>
<dbReference type="EMBL" id="SELW01000586">
    <property type="protein sequence ID" value="TID19878.1"/>
    <property type="molecule type" value="Genomic_DNA"/>
</dbReference>
<dbReference type="GO" id="GO:0003723">
    <property type="term" value="F:RNA binding"/>
    <property type="evidence" value="ECO:0007669"/>
    <property type="project" value="TreeGrafter"/>
</dbReference>
<dbReference type="Gene3D" id="1.20.120.1080">
    <property type="match status" value="1"/>
</dbReference>
<dbReference type="AlphaFoldDB" id="A0A4T0WYH7"/>
<evidence type="ECO:0000259" key="8">
    <source>
        <dbReference type="PROSITE" id="PS51192"/>
    </source>
</evidence>
<dbReference type="EC" id="3.6.4.13" evidence="1"/>
<evidence type="ECO:0000256" key="6">
    <source>
        <dbReference type="ARBA" id="ARBA00022840"/>
    </source>
</evidence>
<dbReference type="CDD" id="cd18791">
    <property type="entry name" value="SF2_C_RHA"/>
    <property type="match status" value="1"/>
</dbReference>
<evidence type="ECO:0000256" key="5">
    <source>
        <dbReference type="ARBA" id="ARBA00022806"/>
    </source>
</evidence>
<evidence type="ECO:0000256" key="3">
    <source>
        <dbReference type="ARBA" id="ARBA00022741"/>
    </source>
</evidence>
<reference evidence="10 11" key="1">
    <citation type="journal article" date="2019" name="Front. Genet.">
        <title>Whole-Genome Sequencing of the Opportunistic Yeast Pathogen Candida inconspicua Uncovers Its Hybrid Origin.</title>
        <authorList>
            <person name="Mixao V."/>
            <person name="Hansen A.P."/>
            <person name="Saus E."/>
            <person name="Boekhout T."/>
            <person name="Lass-Florl C."/>
            <person name="Gabaldon T."/>
        </authorList>
    </citation>
    <scope>NUCLEOTIDE SEQUENCE [LARGE SCALE GENOMIC DNA]</scope>
    <source>
        <strain evidence="10 11">CBS 180</strain>
    </source>
</reference>
<dbReference type="Proteomes" id="UP000307173">
    <property type="component" value="Unassembled WGS sequence"/>
</dbReference>
<evidence type="ECO:0000259" key="9">
    <source>
        <dbReference type="PROSITE" id="PS51194"/>
    </source>
</evidence>
<feature type="domain" description="Helicase ATP-binding" evidence="8">
    <location>
        <begin position="74"/>
        <end position="233"/>
    </location>
</feature>
<dbReference type="InterPro" id="IPR014001">
    <property type="entry name" value="Helicase_ATP-bd"/>
</dbReference>
<dbReference type="SUPFAM" id="SSF52540">
    <property type="entry name" value="P-loop containing nucleoside triphosphate hydrolases"/>
    <property type="match status" value="1"/>
</dbReference>
<dbReference type="OrthoDB" id="10253254at2759"/>
<dbReference type="InterPro" id="IPR029068">
    <property type="entry name" value="Glyas_Bleomycin-R_OHBP_Dase"/>
</dbReference>
<proteinExistence type="predicted"/>
<evidence type="ECO:0000256" key="1">
    <source>
        <dbReference type="ARBA" id="ARBA00012552"/>
    </source>
</evidence>
<gene>
    <name evidence="10" type="ORF">CANINC_003673</name>
</gene>
<dbReference type="SMART" id="SM00847">
    <property type="entry name" value="HA2"/>
    <property type="match status" value="1"/>
</dbReference>
<dbReference type="InterPro" id="IPR001650">
    <property type="entry name" value="Helicase_C-like"/>
</dbReference>
<dbReference type="GO" id="GO:0006397">
    <property type="term" value="P:mRNA processing"/>
    <property type="evidence" value="ECO:0007669"/>
    <property type="project" value="UniProtKB-KW"/>
</dbReference>
<evidence type="ECO:0000256" key="7">
    <source>
        <dbReference type="ARBA" id="ARBA00047984"/>
    </source>
</evidence>
<feature type="non-terminal residue" evidence="10">
    <location>
        <position position="771"/>
    </location>
</feature>
<dbReference type="SMART" id="SM00487">
    <property type="entry name" value="DEXDc"/>
    <property type="match status" value="1"/>
</dbReference>
<dbReference type="Gene3D" id="3.10.180.10">
    <property type="entry name" value="2,3-Dihydroxybiphenyl 1,2-Dioxygenase, domain 1"/>
    <property type="match status" value="1"/>
</dbReference>
<evidence type="ECO:0000256" key="2">
    <source>
        <dbReference type="ARBA" id="ARBA00022664"/>
    </source>
</evidence>
<dbReference type="GO" id="GO:0003724">
    <property type="term" value="F:RNA helicase activity"/>
    <property type="evidence" value="ECO:0007669"/>
    <property type="project" value="UniProtKB-EC"/>
</dbReference>
<evidence type="ECO:0000313" key="11">
    <source>
        <dbReference type="Proteomes" id="UP000307173"/>
    </source>
</evidence>
<dbReference type="PANTHER" id="PTHR18934">
    <property type="entry name" value="ATP-DEPENDENT RNA HELICASE"/>
    <property type="match status" value="1"/>
</dbReference>
<evidence type="ECO:0000256" key="4">
    <source>
        <dbReference type="ARBA" id="ARBA00022801"/>
    </source>
</evidence>